<organism evidence="8 10">
    <name type="scientific">Ceratina calcarata</name>
    <dbReference type="NCBI Taxonomy" id="156304"/>
    <lineage>
        <taxon>Eukaryota</taxon>
        <taxon>Metazoa</taxon>
        <taxon>Ecdysozoa</taxon>
        <taxon>Arthropoda</taxon>
        <taxon>Hexapoda</taxon>
        <taxon>Insecta</taxon>
        <taxon>Pterygota</taxon>
        <taxon>Neoptera</taxon>
        <taxon>Endopterygota</taxon>
        <taxon>Hymenoptera</taxon>
        <taxon>Apocrita</taxon>
        <taxon>Aculeata</taxon>
        <taxon>Apoidea</taxon>
        <taxon>Anthophila</taxon>
        <taxon>Apidae</taxon>
        <taxon>Ceratina</taxon>
        <taxon>Zadontomerus</taxon>
    </lineage>
</organism>
<dbReference type="SUPFAM" id="SSF81631">
    <property type="entry name" value="PAP/OAS1 substrate-binding domain"/>
    <property type="match status" value="1"/>
</dbReference>
<dbReference type="InterPro" id="IPR043519">
    <property type="entry name" value="NT_sf"/>
</dbReference>
<dbReference type="Gene3D" id="3.30.460.10">
    <property type="entry name" value="Beta Polymerase, domain 2"/>
    <property type="match status" value="1"/>
</dbReference>
<dbReference type="GO" id="GO:0003676">
    <property type="term" value="F:nucleic acid binding"/>
    <property type="evidence" value="ECO:0007669"/>
    <property type="project" value="InterPro"/>
</dbReference>
<keyword evidence="4" id="KW-0479">Metal-binding</keyword>
<feature type="domain" description="C2H2-type" evidence="7">
    <location>
        <begin position="897"/>
        <end position="918"/>
    </location>
</feature>
<evidence type="ECO:0000256" key="4">
    <source>
        <dbReference type="ARBA" id="ARBA00022723"/>
    </source>
</evidence>
<evidence type="ECO:0000256" key="6">
    <source>
        <dbReference type="SAM" id="MobiDB-lite"/>
    </source>
</evidence>
<evidence type="ECO:0000313" key="10">
    <source>
        <dbReference type="RefSeq" id="XP_026675262.1"/>
    </source>
</evidence>
<evidence type="ECO:0000313" key="8">
    <source>
        <dbReference type="Proteomes" id="UP000694925"/>
    </source>
</evidence>
<dbReference type="Pfam" id="PF03828">
    <property type="entry name" value="PAP_assoc"/>
    <property type="match status" value="1"/>
</dbReference>
<accession>A0AAJ7SDQ8</accession>
<evidence type="ECO:0000256" key="1">
    <source>
        <dbReference type="ARBA" id="ARBA00001936"/>
    </source>
</evidence>
<dbReference type="PROSITE" id="PS00028">
    <property type="entry name" value="ZINC_FINGER_C2H2_1"/>
    <property type="match status" value="1"/>
</dbReference>
<sequence length="1316" mass="150188">MYMELVRHNVACCNDQYFCYICRTKMSNSKDAWNHINGNIHWRREFHEKFHVSLETMTNRKKTLMLKLSKRNGTIVTSYSYFCIICQENILDVMSILMHIQSPSHNENVKSRKNDDYVAVMSDMKTELKRRTEEIDIQPVLDANPNYKKAAQGLYKCIYVELFKRLHSHSDEIFKIFVSNGIIIFDSYDIKCPFCSCLIDFELALKHIKEHESQEALTVTPSNDDTLPLFKFEPERCTKLNENIVPDTNEEGINETKEIGIAETLSEEQIIATVSNSGKRGKSKFKCTFCGSEKCYYDCSEEFVRTLAANEIRITNRGNFKCKLCKCRRLKGVSNILDHIKSMSHKQLKNNKFKESLNKELVIDCPNVTMKVNMNQTSNLNGNSCDVNQDVVPTMINSGETVSIEVDTSGKKNNKPLNANKSNTAARNNTQGCKKKSKMNSSGAAVTKLTKGIDKTPINDENNSVGSLITKDINQMLNTNENATTAQNNTQACKKKFRKNSSGAAVTKVTKGIDKTPINDENNSVGSLITKDINQMLNTNENATTAQNNTRACKKKFRKNSSGAAVTKVTKGIDKISINDENNSIGSLITKDINQQMLNTNESATAAWKNTQACKKKSKKNSYGADISKITEEINKISMNDENNSIGSLITKDINQQMLNANESATAAQKNVRACENKSEKNSSGANITEITEEIDKISVNNENKSIESLITKDIKQHITKFLNIPPKRQTPEEENVRTTTLTEDLNRPYPLKYLEIEEAMYNIQGQLNSIQKSLRFIVPYSVLSKNFYCLLCNDPVSKEIATLYEHVCLEKHEMQVNKIMEDSESEKLSQQYMKENENVVRCFTCNMHQVVDTDKHIKTNNHQMNHKKFVKATNELFTYVSQALCDMWYSIQQFGCALCKTSFKYKLDFLQHIIEMHKNVSLKDMVFDFCIPCTTLWLSIKNSYAEHCKGKIHKYLVKKQDFMVGDLPESIENILQHVDDISDTLLQYTQVSLNDNVQDEILESLENSLRAIFPNVKAYVFGSRVAGLATANSDVDIYVDCGNMYNQDIVDCLRKDHLTQIKQVLSEDREEWWIKEILTRTRIPLIKLVHKQTGLNCDISSVNGLSVEKTKLLRALNDSYLPCRKLILFVKKWFYYFDLPPRYGIISYGLTWLVMFYLQTESYLPSVASLLKEGKQQAKGSNKKPTVISGWDVDVAQPKDNNNDNSKRSTSTLLMGFFQFYAEFDYRRNVVCPLMGHPVLKTAFSEVDLPDEMGSYIWQLRMSKTPKYFRIDSPLCVQDPFELSENMTKGVSAITLNYFRQYCRKSAVMLESLSK</sequence>
<dbReference type="InterPro" id="IPR002058">
    <property type="entry name" value="PAP_assoc"/>
</dbReference>
<gene>
    <name evidence="9 10 11 12" type="primary">LOC108632082</name>
</gene>
<feature type="compositionally biased region" description="Polar residues" evidence="6">
    <location>
        <begin position="415"/>
        <end position="432"/>
    </location>
</feature>
<evidence type="ECO:0000256" key="5">
    <source>
        <dbReference type="ARBA" id="ARBA00022842"/>
    </source>
</evidence>
<dbReference type="Proteomes" id="UP000694925">
    <property type="component" value="Unplaced"/>
</dbReference>
<evidence type="ECO:0000313" key="11">
    <source>
        <dbReference type="RefSeq" id="XP_026675263.1"/>
    </source>
</evidence>
<dbReference type="SMART" id="SM00451">
    <property type="entry name" value="ZnF_U1"/>
    <property type="match status" value="4"/>
</dbReference>
<dbReference type="SMART" id="SM00355">
    <property type="entry name" value="ZnF_C2H2"/>
    <property type="match status" value="6"/>
</dbReference>
<keyword evidence="8" id="KW-1185">Reference proteome</keyword>
<name>A0AAJ7SDQ8_9HYME</name>
<keyword evidence="5" id="KW-0460">Magnesium</keyword>
<dbReference type="InterPro" id="IPR054708">
    <property type="entry name" value="MTPAP-like_central"/>
</dbReference>
<evidence type="ECO:0000256" key="3">
    <source>
        <dbReference type="ARBA" id="ARBA00022679"/>
    </source>
</evidence>
<evidence type="ECO:0000313" key="9">
    <source>
        <dbReference type="RefSeq" id="XP_017891882.1"/>
    </source>
</evidence>
<dbReference type="GeneID" id="108632082"/>
<dbReference type="GO" id="GO:0008270">
    <property type="term" value="F:zinc ion binding"/>
    <property type="evidence" value="ECO:0007669"/>
    <property type="project" value="InterPro"/>
</dbReference>
<dbReference type="GO" id="GO:1990817">
    <property type="term" value="F:poly(A) RNA polymerase activity"/>
    <property type="evidence" value="ECO:0007669"/>
    <property type="project" value="UniProtKB-ARBA"/>
</dbReference>
<evidence type="ECO:0000259" key="7">
    <source>
        <dbReference type="PROSITE" id="PS00028"/>
    </source>
</evidence>
<dbReference type="SUPFAM" id="SSF81301">
    <property type="entry name" value="Nucleotidyltransferase"/>
    <property type="match status" value="1"/>
</dbReference>
<dbReference type="KEGG" id="ccal:108632082"/>
<dbReference type="Gene3D" id="1.10.1410.10">
    <property type="match status" value="1"/>
</dbReference>
<dbReference type="InterPro" id="IPR013087">
    <property type="entry name" value="Znf_C2H2_type"/>
</dbReference>
<feature type="region of interest" description="Disordered" evidence="6">
    <location>
        <begin position="408"/>
        <end position="445"/>
    </location>
</feature>
<dbReference type="Pfam" id="PF22600">
    <property type="entry name" value="MTPAP-like_central"/>
    <property type="match status" value="1"/>
</dbReference>
<dbReference type="GO" id="GO:0050265">
    <property type="term" value="F:RNA uridylyltransferase activity"/>
    <property type="evidence" value="ECO:0007669"/>
    <property type="project" value="TreeGrafter"/>
</dbReference>
<proteinExistence type="predicted"/>
<dbReference type="RefSeq" id="XP_026675264.1">
    <property type="nucleotide sequence ID" value="XM_026819463.1"/>
</dbReference>
<dbReference type="PANTHER" id="PTHR12271">
    <property type="entry name" value="POLY A POLYMERASE CID PAP -RELATED"/>
    <property type="match status" value="1"/>
</dbReference>
<dbReference type="GO" id="GO:0031123">
    <property type="term" value="P:RNA 3'-end processing"/>
    <property type="evidence" value="ECO:0007669"/>
    <property type="project" value="TreeGrafter"/>
</dbReference>
<comment type="cofactor">
    <cofactor evidence="1">
        <name>Mn(2+)</name>
        <dbReference type="ChEBI" id="CHEBI:29035"/>
    </cofactor>
</comment>
<dbReference type="CDD" id="cd05402">
    <property type="entry name" value="NT_PAP_TUTase"/>
    <property type="match status" value="1"/>
</dbReference>
<protein>
    <submittedName>
        <fullName evidence="9 10">Uncharacterized protein LOC108632082</fullName>
    </submittedName>
</protein>
<dbReference type="RefSeq" id="XP_017891882.1">
    <property type="nucleotide sequence ID" value="XM_018036393.2"/>
</dbReference>
<dbReference type="RefSeq" id="XP_026675263.1">
    <property type="nucleotide sequence ID" value="XM_026819462.1"/>
</dbReference>
<reference evidence="9 10" key="1">
    <citation type="submission" date="2025-04" db="UniProtKB">
        <authorList>
            <consortium name="RefSeq"/>
        </authorList>
    </citation>
    <scope>IDENTIFICATION</scope>
    <source>
        <tissue evidence="9 10">Whole body</tissue>
    </source>
</reference>
<keyword evidence="3" id="KW-0808">Transferase</keyword>
<dbReference type="PANTHER" id="PTHR12271:SF66">
    <property type="entry name" value="TERMINAL URIDYLYLTRANSFERASE TAILOR"/>
    <property type="match status" value="1"/>
</dbReference>
<dbReference type="RefSeq" id="XP_026675262.1">
    <property type="nucleotide sequence ID" value="XM_026819461.1"/>
</dbReference>
<evidence type="ECO:0000256" key="2">
    <source>
        <dbReference type="ARBA" id="ARBA00001946"/>
    </source>
</evidence>
<comment type="cofactor">
    <cofactor evidence="2">
        <name>Mg(2+)</name>
        <dbReference type="ChEBI" id="CHEBI:18420"/>
    </cofactor>
</comment>
<dbReference type="InterPro" id="IPR003604">
    <property type="entry name" value="Matrin/U1-like-C_Znf_C2H2"/>
</dbReference>
<evidence type="ECO:0000313" key="12">
    <source>
        <dbReference type="RefSeq" id="XP_026675264.1"/>
    </source>
</evidence>